<feature type="transmembrane region" description="Helical" evidence="6">
    <location>
        <begin position="284"/>
        <end position="303"/>
    </location>
</feature>
<name>A0A9D1KEY2_9FIRM</name>
<feature type="transmembrane region" description="Helical" evidence="6">
    <location>
        <begin position="140"/>
        <end position="156"/>
    </location>
</feature>
<accession>A0A9D1KEY2</accession>
<dbReference type="InterPro" id="IPR051679">
    <property type="entry name" value="DASS-Related_Transporters"/>
</dbReference>
<feature type="transmembrane region" description="Helical" evidence="6">
    <location>
        <begin position="441"/>
        <end position="461"/>
    </location>
</feature>
<evidence type="ECO:0000256" key="5">
    <source>
        <dbReference type="ARBA" id="ARBA00023136"/>
    </source>
</evidence>
<evidence type="ECO:0000256" key="4">
    <source>
        <dbReference type="ARBA" id="ARBA00022989"/>
    </source>
</evidence>
<dbReference type="PANTHER" id="PTHR43652">
    <property type="entry name" value="BASIC AMINO ACID ANTIPORTER YFCC-RELATED"/>
    <property type="match status" value="1"/>
</dbReference>
<feature type="transmembrane region" description="Helical" evidence="6">
    <location>
        <begin position="411"/>
        <end position="429"/>
    </location>
</feature>
<dbReference type="InterPro" id="IPR018385">
    <property type="entry name" value="C4_dicarb_anaerob_car-like"/>
</dbReference>
<keyword evidence="2" id="KW-1003">Cell membrane</keyword>
<reference evidence="7" key="2">
    <citation type="journal article" date="2021" name="PeerJ">
        <title>Extensive microbial diversity within the chicken gut microbiome revealed by metagenomics and culture.</title>
        <authorList>
            <person name="Gilroy R."/>
            <person name="Ravi A."/>
            <person name="Getino M."/>
            <person name="Pursley I."/>
            <person name="Horton D.L."/>
            <person name="Alikhan N.F."/>
            <person name="Baker D."/>
            <person name="Gharbi K."/>
            <person name="Hall N."/>
            <person name="Watson M."/>
            <person name="Adriaenssens E.M."/>
            <person name="Foster-Nyarko E."/>
            <person name="Jarju S."/>
            <person name="Secka A."/>
            <person name="Antonio M."/>
            <person name="Oren A."/>
            <person name="Chaudhuri R.R."/>
            <person name="La Ragione R."/>
            <person name="Hildebrand F."/>
            <person name="Pallen M.J."/>
        </authorList>
    </citation>
    <scope>NUCLEOTIDE SEQUENCE</scope>
    <source>
        <strain evidence="7">CHK123-3438</strain>
    </source>
</reference>
<dbReference type="PANTHER" id="PTHR43652:SF2">
    <property type="entry name" value="BASIC AMINO ACID ANTIPORTER YFCC-RELATED"/>
    <property type="match status" value="1"/>
</dbReference>
<keyword evidence="3 6" id="KW-0812">Transmembrane</keyword>
<evidence type="ECO:0000256" key="2">
    <source>
        <dbReference type="ARBA" id="ARBA00022475"/>
    </source>
</evidence>
<gene>
    <name evidence="7" type="ORF">IAB60_04300</name>
</gene>
<feature type="transmembrane region" description="Helical" evidence="6">
    <location>
        <begin position="81"/>
        <end position="105"/>
    </location>
</feature>
<evidence type="ECO:0000256" key="1">
    <source>
        <dbReference type="ARBA" id="ARBA00004651"/>
    </source>
</evidence>
<dbReference type="GO" id="GO:0005886">
    <property type="term" value="C:plasma membrane"/>
    <property type="evidence" value="ECO:0007669"/>
    <property type="project" value="UniProtKB-SubCell"/>
</dbReference>
<protein>
    <submittedName>
        <fullName evidence="7">YfcC family protein</fullName>
    </submittedName>
</protein>
<feature type="transmembrane region" description="Helical" evidence="6">
    <location>
        <begin position="12"/>
        <end position="31"/>
    </location>
</feature>
<feature type="transmembrane region" description="Helical" evidence="6">
    <location>
        <begin position="257"/>
        <end position="278"/>
    </location>
</feature>
<dbReference type="AlphaFoldDB" id="A0A9D1KEY2"/>
<reference evidence="7" key="1">
    <citation type="submission" date="2020-10" db="EMBL/GenBank/DDBJ databases">
        <authorList>
            <person name="Gilroy R."/>
        </authorList>
    </citation>
    <scope>NUCLEOTIDE SEQUENCE</scope>
    <source>
        <strain evidence="7">CHK123-3438</strain>
    </source>
</reference>
<evidence type="ECO:0000256" key="3">
    <source>
        <dbReference type="ARBA" id="ARBA00022692"/>
    </source>
</evidence>
<dbReference type="Pfam" id="PF03606">
    <property type="entry name" value="DcuC"/>
    <property type="match status" value="1"/>
</dbReference>
<feature type="transmembrane region" description="Helical" evidence="6">
    <location>
        <begin position="371"/>
        <end position="391"/>
    </location>
</feature>
<comment type="caution">
    <text evidence="7">The sequence shown here is derived from an EMBL/GenBank/DDBJ whole genome shotgun (WGS) entry which is preliminary data.</text>
</comment>
<keyword evidence="5 6" id="KW-0472">Membrane</keyword>
<comment type="subcellular location">
    <subcellularLocation>
        <location evidence="1">Cell membrane</location>
        <topology evidence="1">Multi-pass membrane protein</topology>
    </subcellularLocation>
</comment>
<feature type="transmembrane region" description="Helical" evidence="6">
    <location>
        <begin position="117"/>
        <end position="134"/>
    </location>
</feature>
<keyword evidence="4 6" id="KW-1133">Transmembrane helix</keyword>
<evidence type="ECO:0000313" key="7">
    <source>
        <dbReference type="EMBL" id="HIT41319.1"/>
    </source>
</evidence>
<proteinExistence type="predicted"/>
<sequence length="463" mass="49317">MGEKKKHFSTPHTLVIIVCLIFLAVAATYFVPAGEFVRYEDEVTGRTLVQAGSYATTGTNPVSFFKIPVVMYQGILEAADVIAFLLIIGGAFELVNVSGAVLALCRTVAKRLKGREIFVVPIFLALFALFGTTMGMSNEVAIFVPIGITMALTLGLDKVTGMAMVTVGAVTGFTAGLLNPFTVGVAQDIAGVPLFSGMGYRAVLLVFMLVIDTVYIIAYDKMVKKYPEKSILYGLPDEEEFKADDGNGEKMNNRQKAVLVVLFGTLAILIYGLMRYQWYFEEMAGLFLAMGVICGFISGLSPSKIATTFTAGAKGIAGSALTVGFARGIQIVLSDAMIIDTIANVVAQAVNALPVSIQSIGFFLAQTGVSFVITSGSGMAAVTIPLMAPVADLIGLSRQTLVLAYQMGDGFSNLLLPTTSSLLGTLAVAKVPYGRWFKFMLPLFLIWTVLGCFIMVGAVVIGY</sequence>
<feature type="transmembrane region" description="Helical" evidence="6">
    <location>
        <begin position="198"/>
        <end position="219"/>
    </location>
</feature>
<evidence type="ECO:0000256" key="6">
    <source>
        <dbReference type="SAM" id="Phobius"/>
    </source>
</evidence>
<dbReference type="EMBL" id="DVKS01000070">
    <property type="protein sequence ID" value="HIT41319.1"/>
    <property type="molecule type" value="Genomic_DNA"/>
</dbReference>
<dbReference type="Proteomes" id="UP000886860">
    <property type="component" value="Unassembled WGS sequence"/>
</dbReference>
<feature type="transmembrane region" description="Helical" evidence="6">
    <location>
        <begin position="163"/>
        <end position="186"/>
    </location>
</feature>
<evidence type="ECO:0000313" key="8">
    <source>
        <dbReference type="Proteomes" id="UP000886860"/>
    </source>
</evidence>
<organism evidence="7 8">
    <name type="scientific">Candidatus Caccovicinus merdipullorum</name>
    <dbReference type="NCBI Taxonomy" id="2840724"/>
    <lineage>
        <taxon>Bacteria</taxon>
        <taxon>Bacillati</taxon>
        <taxon>Bacillota</taxon>
        <taxon>Clostridia</taxon>
        <taxon>Eubacteriales</taxon>
        <taxon>Candidatus Caccovicinus</taxon>
    </lineage>
</organism>